<keyword evidence="5" id="KW-0819">tRNA processing</keyword>
<dbReference type="PANTHER" id="PTHR11088">
    <property type="entry name" value="TRNA DIMETHYLALLYLTRANSFERASE"/>
    <property type="match status" value="1"/>
</dbReference>
<dbReference type="InterPro" id="IPR027417">
    <property type="entry name" value="P-loop_NTPase"/>
</dbReference>
<evidence type="ECO:0000256" key="10">
    <source>
        <dbReference type="SAM" id="SignalP"/>
    </source>
</evidence>
<dbReference type="Proteomes" id="UP000240500">
    <property type="component" value="Chromosome 12"/>
</dbReference>
<feature type="chain" id="PRO_5015117185" description="tRNA dimethylallyltransferase" evidence="10">
    <location>
        <begin position="24"/>
        <end position="602"/>
    </location>
</feature>
<organism evidence="11 12">
    <name type="scientific">Plasmodium reichenowi</name>
    <dbReference type="NCBI Taxonomy" id="5854"/>
    <lineage>
        <taxon>Eukaryota</taxon>
        <taxon>Sar</taxon>
        <taxon>Alveolata</taxon>
        <taxon>Apicomplexa</taxon>
        <taxon>Aconoidasida</taxon>
        <taxon>Haemosporida</taxon>
        <taxon>Plasmodiidae</taxon>
        <taxon>Plasmodium</taxon>
        <taxon>Plasmodium (Laverania)</taxon>
    </lineage>
</organism>
<evidence type="ECO:0000256" key="2">
    <source>
        <dbReference type="ARBA" id="ARBA00005842"/>
    </source>
</evidence>
<dbReference type="GO" id="GO:0052381">
    <property type="term" value="F:tRNA dimethylallyltransferase activity"/>
    <property type="evidence" value="ECO:0007669"/>
    <property type="project" value="UniProtKB-EC"/>
</dbReference>
<keyword evidence="7" id="KW-0067">ATP-binding</keyword>
<accession>A0A2P9DHM8</accession>
<dbReference type="GO" id="GO:0006400">
    <property type="term" value="P:tRNA modification"/>
    <property type="evidence" value="ECO:0007669"/>
    <property type="project" value="TreeGrafter"/>
</dbReference>
<dbReference type="EC" id="2.5.1.75" evidence="3"/>
<dbReference type="AlphaFoldDB" id="A0A2P9DHM8"/>
<comment type="similarity">
    <text evidence="2">Belongs to the IPP transferase family.</text>
</comment>
<keyword evidence="10" id="KW-0732">Signal</keyword>
<feature type="signal peptide" evidence="10">
    <location>
        <begin position="1"/>
        <end position="23"/>
    </location>
</feature>
<dbReference type="HAMAP" id="MF_00185">
    <property type="entry name" value="IPP_trans"/>
    <property type="match status" value="1"/>
</dbReference>
<protein>
    <recommendedName>
        <fullName evidence="3">tRNA dimethylallyltransferase</fullName>
        <ecNumber evidence="3">2.5.1.75</ecNumber>
    </recommendedName>
</protein>
<evidence type="ECO:0000256" key="6">
    <source>
        <dbReference type="ARBA" id="ARBA00022741"/>
    </source>
</evidence>
<dbReference type="Gene3D" id="3.40.50.300">
    <property type="entry name" value="P-loop containing nucleotide triphosphate hydrolases"/>
    <property type="match status" value="1"/>
</dbReference>
<dbReference type="OrthoDB" id="775260at2759"/>
<dbReference type="InterPro" id="IPR018022">
    <property type="entry name" value="IPT"/>
</dbReference>
<dbReference type="EMBL" id="LT969575">
    <property type="protein sequence ID" value="SOV80521.1"/>
    <property type="molecule type" value="Genomic_DNA"/>
</dbReference>
<dbReference type="SUPFAM" id="SSF52540">
    <property type="entry name" value="P-loop containing nucleoside triphosphate hydrolases"/>
    <property type="match status" value="1"/>
</dbReference>
<reference evidence="11 12" key="1">
    <citation type="submission" date="2016-09" db="EMBL/GenBank/DDBJ databases">
        <authorList>
            <consortium name="Pathogen Informatics"/>
        </authorList>
    </citation>
    <scope>NUCLEOTIDE SEQUENCE [LARGE SCALE GENOMIC DNA]</scope>
</reference>
<gene>
    <name evidence="11" type="ORF">PRG01_1211200</name>
</gene>
<dbReference type="Gene3D" id="1.10.20.140">
    <property type="match status" value="1"/>
</dbReference>
<dbReference type="InterPro" id="IPR039657">
    <property type="entry name" value="Dimethylallyltransferase"/>
</dbReference>
<name>A0A2P9DHM8_PLARE</name>
<dbReference type="FunFam" id="1.10.20.140:FF:000005">
    <property type="entry name" value="Putative tRNA delta(2)-isopentenylpyrophosphate transferase"/>
    <property type="match status" value="1"/>
</dbReference>
<keyword evidence="8" id="KW-0460">Magnesium</keyword>
<comment type="cofactor">
    <cofactor evidence="1">
        <name>Mg(2+)</name>
        <dbReference type="ChEBI" id="CHEBI:18420"/>
    </cofactor>
</comment>
<evidence type="ECO:0000256" key="7">
    <source>
        <dbReference type="ARBA" id="ARBA00022840"/>
    </source>
</evidence>
<dbReference type="PANTHER" id="PTHR11088:SF60">
    <property type="entry name" value="TRNA DIMETHYLALLYLTRANSFERASE"/>
    <property type="match status" value="1"/>
</dbReference>
<sequence length="602" mass="71617">MPFNKYVILIYFILLLNINLFKKKKFNTTTRVGNCFIIYDKNIKLNKIEYIKKNNILQKEKYVFNNILLGTNIDKKKKNLLKLLYNSSKLKTTGCQGKYKNRKCYSYLINNRRINTVECLRKVLNKSNYKIVSKIFKKNNVKTYMDNSNINDSDIINLLKLNGKEKNMDYSKIGKCINTKNEEGDKEFMSHKMNDMINNLNDDPMKIMNPLDITQLNFFRDGNSKKKEKIIIIIGVTCSGKTKFSIDLSEQLMKYKIKSEIISADSMQVYQNFNVGIAKVEEEEMKDVKHHLLDVCHPNDTFNAHKYINYTIPLIKNMNQNNKIPIIAGGTLLYIESLLWESVIDIKKEEEEKKKEETHNGEIIKKEHEYLDEHLKLNNDIKCNVERNDDMVELDKYEHKTNEELYEELKNIDEERANQLHKNDRKRVCRSLDIFYTYNKKHSDLIKIKNHKNNNIDKMRFFPCIFYLDYNDDDLLKMKIKNRVDLMISKGLLDEAIKLKQINNDRNLNFPTKGINQSIAYKEFDEYIKKKMDNIDDQKLFEKCKDNLIRRTYKYAKKQRRWISNRFVKVYNVELNKIDVSNNYEKQLNNAIGIVLKFLKCQ</sequence>
<dbReference type="Pfam" id="PF01715">
    <property type="entry name" value="IPPT"/>
    <property type="match status" value="1"/>
</dbReference>
<evidence type="ECO:0000256" key="9">
    <source>
        <dbReference type="ARBA" id="ARBA00049563"/>
    </source>
</evidence>
<evidence type="ECO:0000256" key="3">
    <source>
        <dbReference type="ARBA" id="ARBA00012665"/>
    </source>
</evidence>
<evidence type="ECO:0000313" key="11">
    <source>
        <dbReference type="EMBL" id="SOV80521.1"/>
    </source>
</evidence>
<dbReference type="VEuPathDB" id="PlasmoDB:PRG01_1211200"/>
<dbReference type="GO" id="GO:0005524">
    <property type="term" value="F:ATP binding"/>
    <property type="evidence" value="ECO:0007669"/>
    <property type="project" value="UniProtKB-KW"/>
</dbReference>
<evidence type="ECO:0000256" key="1">
    <source>
        <dbReference type="ARBA" id="ARBA00001946"/>
    </source>
</evidence>
<dbReference type="VEuPathDB" id="PlasmoDB:PRCDC_1206900"/>
<evidence type="ECO:0000256" key="5">
    <source>
        <dbReference type="ARBA" id="ARBA00022694"/>
    </source>
</evidence>
<evidence type="ECO:0000256" key="4">
    <source>
        <dbReference type="ARBA" id="ARBA00022679"/>
    </source>
</evidence>
<keyword evidence="6" id="KW-0547">Nucleotide-binding</keyword>
<evidence type="ECO:0000313" key="12">
    <source>
        <dbReference type="Proteomes" id="UP000240500"/>
    </source>
</evidence>
<proteinExistence type="inferred from homology"/>
<keyword evidence="4 11" id="KW-0808">Transferase</keyword>
<evidence type="ECO:0000256" key="8">
    <source>
        <dbReference type="ARBA" id="ARBA00022842"/>
    </source>
</evidence>
<comment type="catalytic activity">
    <reaction evidence="9">
        <text>adenosine(37) in tRNA + dimethylallyl diphosphate = N(6)-dimethylallyladenosine(37) in tRNA + diphosphate</text>
        <dbReference type="Rhea" id="RHEA:26482"/>
        <dbReference type="Rhea" id="RHEA-COMP:10162"/>
        <dbReference type="Rhea" id="RHEA-COMP:10375"/>
        <dbReference type="ChEBI" id="CHEBI:33019"/>
        <dbReference type="ChEBI" id="CHEBI:57623"/>
        <dbReference type="ChEBI" id="CHEBI:74411"/>
        <dbReference type="ChEBI" id="CHEBI:74415"/>
        <dbReference type="EC" id="2.5.1.75"/>
    </reaction>
</comment>